<organism evidence="3 4">
    <name type="scientific">Notoacmeibacter ruber</name>
    <dbReference type="NCBI Taxonomy" id="2670375"/>
    <lineage>
        <taxon>Bacteria</taxon>
        <taxon>Pseudomonadati</taxon>
        <taxon>Pseudomonadota</taxon>
        <taxon>Alphaproteobacteria</taxon>
        <taxon>Hyphomicrobiales</taxon>
        <taxon>Notoacmeibacteraceae</taxon>
        <taxon>Notoacmeibacter</taxon>
    </lineage>
</organism>
<proteinExistence type="predicted"/>
<sequence>MRKVLFALFVVILFFTIYQVLTPILSANPDFSSLVVRDVLVVSLLIAALSLVISLVALLRASRVEKQIEDRLVAIDRALSDFANRADVAALSMADLARATHRDIMTMQKQLATDEDAGLPPSPPEAGGTKTQPGKIVPIKIEQSATPSRPDTDAGTLREMIETGQGRLSLLPIVDVIEMTPMAFEAYASLRAGDQTIDIQRADHLPDSVQSRLSQLLLARSIEAARQFDRKEGEQHGHPIHVAVSGSFLRAAKERSVEDLVGTGDRALPDGLILSVSLDDILEQAPPYFADDWRPLLACEADSFPESDIRALAEADIRWLKLSAKAILSEPDSERYGFICGPLGMDIIVTHVHGEEDAVALLDRGFRYMSGHHFGIPRPLRRQVPPGEAGSS</sequence>
<dbReference type="RefSeq" id="WP_121644235.1">
    <property type="nucleotide sequence ID" value="NZ_RCWN01000001.1"/>
</dbReference>
<evidence type="ECO:0000313" key="3">
    <source>
        <dbReference type="EMBL" id="RLQ87268.1"/>
    </source>
</evidence>
<dbReference type="InterPro" id="IPR035919">
    <property type="entry name" value="EAL_sf"/>
</dbReference>
<evidence type="ECO:0008006" key="5">
    <source>
        <dbReference type="Google" id="ProtNLM"/>
    </source>
</evidence>
<comment type="caution">
    <text evidence="3">The sequence shown here is derived from an EMBL/GenBank/DDBJ whole genome shotgun (WGS) entry which is preliminary data.</text>
</comment>
<feature type="transmembrane region" description="Helical" evidence="2">
    <location>
        <begin position="35"/>
        <end position="59"/>
    </location>
</feature>
<keyword evidence="2" id="KW-0472">Membrane</keyword>
<feature type="region of interest" description="Disordered" evidence="1">
    <location>
        <begin position="113"/>
        <end position="154"/>
    </location>
</feature>
<keyword evidence="2" id="KW-0812">Transmembrane</keyword>
<accession>A0A3L7J964</accession>
<evidence type="ECO:0000256" key="2">
    <source>
        <dbReference type="SAM" id="Phobius"/>
    </source>
</evidence>
<evidence type="ECO:0000256" key="1">
    <source>
        <dbReference type="SAM" id="MobiDB-lite"/>
    </source>
</evidence>
<protein>
    <recommendedName>
        <fullName evidence="5">EAL domain-containing protein</fullName>
    </recommendedName>
</protein>
<keyword evidence="4" id="KW-1185">Reference proteome</keyword>
<reference evidence="3 4" key="1">
    <citation type="submission" date="2018-10" db="EMBL/GenBank/DDBJ databases">
        <title>Notoacmeibacter sp. M2BS9Y-3-1, whole genome shotgun sequence.</title>
        <authorList>
            <person name="Tuo L."/>
        </authorList>
    </citation>
    <scope>NUCLEOTIDE SEQUENCE [LARGE SCALE GENOMIC DNA]</scope>
    <source>
        <strain evidence="3 4">M2BS9Y-3-1</strain>
    </source>
</reference>
<gene>
    <name evidence="3" type="ORF">D8780_02615</name>
</gene>
<evidence type="ECO:0000313" key="4">
    <source>
        <dbReference type="Proteomes" id="UP000281094"/>
    </source>
</evidence>
<dbReference type="SUPFAM" id="SSF141868">
    <property type="entry name" value="EAL domain-like"/>
    <property type="match status" value="1"/>
</dbReference>
<dbReference type="Proteomes" id="UP000281094">
    <property type="component" value="Unassembled WGS sequence"/>
</dbReference>
<keyword evidence="2" id="KW-1133">Transmembrane helix</keyword>
<dbReference type="Gene3D" id="3.20.20.450">
    <property type="entry name" value="EAL domain"/>
    <property type="match status" value="1"/>
</dbReference>
<name>A0A3L7J964_9HYPH</name>
<dbReference type="EMBL" id="RCWN01000001">
    <property type="protein sequence ID" value="RLQ87268.1"/>
    <property type="molecule type" value="Genomic_DNA"/>
</dbReference>
<dbReference type="AlphaFoldDB" id="A0A3L7J964"/>